<keyword evidence="9" id="KW-1185">Reference proteome</keyword>
<dbReference type="InterPro" id="IPR002994">
    <property type="entry name" value="Surf1/Shy1"/>
</dbReference>
<evidence type="ECO:0000313" key="7">
    <source>
        <dbReference type="EMBL" id="OJF98761.1"/>
    </source>
</evidence>
<evidence type="ECO:0000256" key="3">
    <source>
        <dbReference type="ARBA" id="ARBA00022692"/>
    </source>
</evidence>
<accession>A0A657LW92</accession>
<dbReference type="OrthoDB" id="6079986at2"/>
<evidence type="ECO:0000256" key="5">
    <source>
        <dbReference type="ARBA" id="ARBA00023136"/>
    </source>
</evidence>
<protein>
    <recommendedName>
        <fullName evidence="6">SURF1-like protein</fullName>
    </recommendedName>
</protein>
<sequence length="258" mass="28540">MRGRVKSTVAEERQASTRGRLARLCGIVVVLATLAALISLGTWQMQRLAWKEGLLTAIAERRSKPPVDLAAIEALVAEGGDIEYRTVTVSGRYLNNRERHFFATHQGRTGYYIYTPLELSDGSFVFINRGFVPFDAKEPETRKAGQLTGAQTVNGLARARLAEKPSWVVPENDLKKNIFYWKDLDVMAQTDGLPAGKVRPFFIDADATQIPGTLPVGGVTQFELPNNHLQYAVTWYGLAGALVVISGVFVFRRKTQGQ</sequence>
<evidence type="ECO:0000256" key="6">
    <source>
        <dbReference type="RuleBase" id="RU363076"/>
    </source>
</evidence>
<keyword evidence="5 6" id="KW-0472">Membrane</keyword>
<evidence type="ECO:0000256" key="1">
    <source>
        <dbReference type="ARBA" id="ARBA00004370"/>
    </source>
</evidence>
<evidence type="ECO:0000313" key="8">
    <source>
        <dbReference type="EMBL" id="OJF98851.1"/>
    </source>
</evidence>
<comment type="caution">
    <text evidence="7">The sequence shown here is derived from an EMBL/GenBank/DDBJ whole genome shotgun (WGS) entry which is preliminary data.</text>
</comment>
<dbReference type="GO" id="GO:0005886">
    <property type="term" value="C:plasma membrane"/>
    <property type="evidence" value="ECO:0007669"/>
    <property type="project" value="UniProtKB-SubCell"/>
</dbReference>
<keyword evidence="3 6" id="KW-0812">Transmembrane</keyword>
<keyword evidence="4 6" id="KW-1133">Transmembrane helix</keyword>
<dbReference type="PROSITE" id="PS50895">
    <property type="entry name" value="SURF1"/>
    <property type="match status" value="1"/>
</dbReference>
<dbReference type="InterPro" id="IPR045214">
    <property type="entry name" value="Surf1/Surf4"/>
</dbReference>
<dbReference type="EMBL" id="LSRP01000074">
    <property type="protein sequence ID" value="OJF98851.1"/>
    <property type="molecule type" value="Genomic_DNA"/>
</dbReference>
<feature type="transmembrane region" description="Helical" evidence="6">
    <location>
        <begin position="21"/>
        <end position="43"/>
    </location>
</feature>
<dbReference type="PANTHER" id="PTHR23427">
    <property type="entry name" value="SURFEIT LOCUS PROTEIN"/>
    <property type="match status" value="1"/>
</dbReference>
<evidence type="ECO:0000313" key="9">
    <source>
        <dbReference type="Proteomes" id="UP000182661"/>
    </source>
</evidence>
<reference evidence="7 9" key="1">
    <citation type="submission" date="2016-02" db="EMBL/GenBank/DDBJ databases">
        <title>Genome sequencing of a beta-galactosidase producing bacteria Rhizobium sp. 59.</title>
        <authorList>
            <person name="Wang D."/>
            <person name="Kot W."/>
            <person name="Qin Y."/>
            <person name="Hansen L."/>
            <person name="Naqvi K."/>
            <person name="Rensing C."/>
        </authorList>
    </citation>
    <scope>NUCLEOTIDE SEQUENCE [LARGE SCALE GENOMIC DNA]</scope>
    <source>
        <strain evidence="7 9">59</strain>
    </source>
</reference>
<dbReference type="EMBL" id="LSRP01000074">
    <property type="protein sequence ID" value="OJF98761.1"/>
    <property type="molecule type" value="Genomic_DNA"/>
</dbReference>
<dbReference type="PANTHER" id="PTHR23427:SF2">
    <property type="entry name" value="SURFEIT LOCUS PROTEIN 1"/>
    <property type="match status" value="1"/>
</dbReference>
<comment type="subcellular location">
    <subcellularLocation>
        <location evidence="6">Cell membrane</location>
        <topology evidence="6">Multi-pass membrane protein</topology>
    </subcellularLocation>
    <subcellularLocation>
        <location evidence="1">Membrane</location>
    </subcellularLocation>
</comment>
<proteinExistence type="inferred from homology"/>
<keyword evidence="6" id="KW-1003">Cell membrane</keyword>
<gene>
    <name evidence="7" type="ORF">AX760_01625</name>
    <name evidence="8" type="ORF">AX760_02185</name>
</gene>
<dbReference type="Pfam" id="PF02104">
    <property type="entry name" value="SURF1"/>
    <property type="match status" value="1"/>
</dbReference>
<comment type="similarity">
    <text evidence="2 6">Belongs to the SURF1 family.</text>
</comment>
<dbReference type="AlphaFoldDB" id="A0A657LW92"/>
<dbReference type="CDD" id="cd06662">
    <property type="entry name" value="SURF1"/>
    <property type="match status" value="1"/>
</dbReference>
<evidence type="ECO:0000256" key="2">
    <source>
        <dbReference type="ARBA" id="ARBA00007165"/>
    </source>
</evidence>
<name>A0A657LW92_9HYPH</name>
<dbReference type="Proteomes" id="UP000182661">
    <property type="component" value="Unassembled WGS sequence"/>
</dbReference>
<organism evidence="7 9">
    <name type="scientific">Pararhizobium antarcticum</name>
    <dbReference type="NCBI Taxonomy" id="1798805"/>
    <lineage>
        <taxon>Bacteria</taxon>
        <taxon>Pseudomonadati</taxon>
        <taxon>Pseudomonadota</taxon>
        <taxon>Alphaproteobacteria</taxon>
        <taxon>Hyphomicrobiales</taxon>
        <taxon>Rhizobiaceae</taxon>
        <taxon>Rhizobium/Agrobacterium group</taxon>
        <taxon>Pararhizobium</taxon>
    </lineage>
</organism>
<feature type="transmembrane region" description="Helical" evidence="6">
    <location>
        <begin position="233"/>
        <end position="251"/>
    </location>
</feature>
<evidence type="ECO:0000256" key="4">
    <source>
        <dbReference type="ARBA" id="ARBA00022989"/>
    </source>
</evidence>
<dbReference type="RefSeq" id="WP_071832401.1">
    <property type="nucleotide sequence ID" value="NZ_LSRP01000074.1"/>
</dbReference>